<feature type="domain" description="F-box" evidence="2">
    <location>
        <begin position="1"/>
        <end position="49"/>
    </location>
</feature>
<dbReference type="SMART" id="SM00256">
    <property type="entry name" value="FBOX"/>
    <property type="match status" value="1"/>
</dbReference>
<organism evidence="3 4">
    <name type="scientific">Talaromyces pinophilus</name>
    <name type="common">Penicillium pinophilum</name>
    <dbReference type="NCBI Taxonomy" id="128442"/>
    <lineage>
        <taxon>Eukaryota</taxon>
        <taxon>Fungi</taxon>
        <taxon>Dikarya</taxon>
        <taxon>Ascomycota</taxon>
        <taxon>Pezizomycotina</taxon>
        <taxon>Eurotiomycetes</taxon>
        <taxon>Eurotiomycetidae</taxon>
        <taxon>Eurotiales</taxon>
        <taxon>Trichocomaceae</taxon>
        <taxon>Talaromyces</taxon>
        <taxon>Talaromyces sect. Talaromyces</taxon>
    </lineage>
</organism>
<gene>
    <name evidence="3" type="ORF">TCE0_024f07719</name>
</gene>
<sequence length="607" mass="68553">MLLSLPVELQQKIVDSVNPQDIVAFSLTCKQAHTICLKRLEEHKFLTNLVKEIPLCLAPANIRLPAAEESFFRSAGSPGLLVSIAEYPRLALLLKDLNFEEHPCSGARTIALEHAWELIGQLINASPILQNEDEVHCWLDAVTNGRGGAALGLLLSRLTQLKKIQFDVGFKDPVTPYVARAVSRLAARSQSGFLDQGLSQLTHARVEFVDDSGSDLPPDDDLSEDEEQQPQPEPVVIPEDHLQQLTRLLVSLTRLPNLRHLSLMDYASRPETADSEEIIDWDDANDPDYPLPTGPSQLESLTVDRGIISAPALSRIIEHSTIFSSFRYIVFHVPEVFGRYWNNFPEVDPIPDMTLESICTALLNHAKSSLRRLHLEMSDYGGMCGCRHDPCLKPYGGYMSINPCAPQTTNWRWHEFTNLERLTLDIDLFSNSKGGWLPFAETLPISIKEVAILAHRCPPGANKLDFENMFRGFKPQTFPNLRTINAWHRNMKDFHEIGRNGPEHILQIYSHMLWEADVPTDTVRPYELDDDYFKQKRKEQLDRERASGSVKMEMFGLKEDELYALPEKDLEGTVMFGVYYSVGMSLVASGKLYDNLYIGLAVEKSWG</sequence>
<dbReference type="InterPro" id="IPR036047">
    <property type="entry name" value="F-box-like_dom_sf"/>
</dbReference>
<dbReference type="Pfam" id="PF00646">
    <property type="entry name" value="F-box"/>
    <property type="match status" value="1"/>
</dbReference>
<proteinExistence type="predicted"/>
<dbReference type="CDD" id="cd09917">
    <property type="entry name" value="F-box_SF"/>
    <property type="match status" value="1"/>
</dbReference>
<evidence type="ECO:0000259" key="2">
    <source>
        <dbReference type="PROSITE" id="PS50181"/>
    </source>
</evidence>
<dbReference type="Proteomes" id="UP000053095">
    <property type="component" value="Unassembled WGS sequence"/>
</dbReference>
<evidence type="ECO:0000313" key="4">
    <source>
        <dbReference type="Proteomes" id="UP000053095"/>
    </source>
</evidence>
<name>A0A6V8H965_TALPI</name>
<dbReference type="PROSITE" id="PS50181">
    <property type="entry name" value="FBOX"/>
    <property type="match status" value="1"/>
</dbReference>
<feature type="compositionally biased region" description="Acidic residues" evidence="1">
    <location>
        <begin position="210"/>
        <end position="228"/>
    </location>
</feature>
<dbReference type="SUPFAM" id="SSF81383">
    <property type="entry name" value="F-box domain"/>
    <property type="match status" value="1"/>
</dbReference>
<comment type="caution">
    <text evidence="3">The sequence shown here is derived from an EMBL/GenBank/DDBJ whole genome shotgun (WGS) entry which is preliminary data.</text>
</comment>
<keyword evidence="4" id="KW-1185">Reference proteome</keyword>
<dbReference type="AlphaFoldDB" id="A0A6V8H965"/>
<reference evidence="4" key="1">
    <citation type="journal article" date="2015" name="Genome Announc.">
        <title>Draft genome sequence of Talaromyces cellulolyticus strain Y-94, a source of lignocellulosic biomass-degrading enzymes.</title>
        <authorList>
            <person name="Fujii T."/>
            <person name="Koike H."/>
            <person name="Sawayama S."/>
            <person name="Yano S."/>
            <person name="Inoue H."/>
        </authorList>
    </citation>
    <scope>NUCLEOTIDE SEQUENCE [LARGE SCALE GENOMIC DNA]</scope>
    <source>
        <strain evidence="4">Y-94</strain>
    </source>
</reference>
<accession>A0A6V8H965</accession>
<evidence type="ECO:0000313" key="3">
    <source>
        <dbReference type="EMBL" id="GAM37637.1"/>
    </source>
</evidence>
<evidence type="ECO:0000256" key="1">
    <source>
        <dbReference type="SAM" id="MobiDB-lite"/>
    </source>
</evidence>
<protein>
    <submittedName>
        <fullName evidence="3">F-box domain protein</fullName>
    </submittedName>
</protein>
<dbReference type="InterPro" id="IPR001810">
    <property type="entry name" value="F-box_dom"/>
</dbReference>
<dbReference type="EMBL" id="DF933820">
    <property type="protein sequence ID" value="GAM37637.1"/>
    <property type="molecule type" value="Genomic_DNA"/>
</dbReference>
<feature type="region of interest" description="Disordered" evidence="1">
    <location>
        <begin position="210"/>
        <end position="236"/>
    </location>
</feature>